<evidence type="ECO:0000313" key="2">
    <source>
        <dbReference type="EMBL" id="KAK5116637.1"/>
    </source>
</evidence>
<feature type="region of interest" description="Disordered" evidence="1">
    <location>
        <begin position="212"/>
        <end position="233"/>
    </location>
</feature>
<evidence type="ECO:0000313" key="3">
    <source>
        <dbReference type="Proteomes" id="UP001310890"/>
    </source>
</evidence>
<gene>
    <name evidence="2" type="ORF">LTR62_007311</name>
</gene>
<accession>A0AAN7TPZ0</accession>
<reference evidence="2" key="1">
    <citation type="submission" date="2023-08" db="EMBL/GenBank/DDBJ databases">
        <title>Black Yeasts Isolated from many extreme environments.</title>
        <authorList>
            <person name="Coleine C."/>
            <person name="Stajich J.E."/>
            <person name="Selbmann L."/>
        </authorList>
    </citation>
    <scope>NUCLEOTIDE SEQUENCE</scope>
    <source>
        <strain evidence="2">CCFEE 5401</strain>
    </source>
</reference>
<protein>
    <recommendedName>
        <fullName evidence="4">Myb-like domain-containing protein</fullName>
    </recommendedName>
</protein>
<feature type="region of interest" description="Disordered" evidence="1">
    <location>
        <begin position="1"/>
        <end position="68"/>
    </location>
</feature>
<comment type="caution">
    <text evidence="2">The sequence shown here is derived from an EMBL/GenBank/DDBJ whole genome shotgun (WGS) entry which is preliminary data.</text>
</comment>
<dbReference type="EMBL" id="JAVRRL010000007">
    <property type="protein sequence ID" value="KAK5116637.1"/>
    <property type="molecule type" value="Genomic_DNA"/>
</dbReference>
<evidence type="ECO:0008006" key="4">
    <source>
        <dbReference type="Google" id="ProtNLM"/>
    </source>
</evidence>
<name>A0AAN7TPZ0_9PEZI</name>
<feature type="compositionally biased region" description="Acidic residues" evidence="1">
    <location>
        <begin position="213"/>
        <end position="222"/>
    </location>
</feature>
<evidence type="ECO:0000256" key="1">
    <source>
        <dbReference type="SAM" id="MobiDB-lite"/>
    </source>
</evidence>
<dbReference type="Proteomes" id="UP001310890">
    <property type="component" value="Unassembled WGS sequence"/>
</dbReference>
<organism evidence="2 3">
    <name type="scientific">Meristemomyces frigidus</name>
    <dbReference type="NCBI Taxonomy" id="1508187"/>
    <lineage>
        <taxon>Eukaryota</taxon>
        <taxon>Fungi</taxon>
        <taxon>Dikarya</taxon>
        <taxon>Ascomycota</taxon>
        <taxon>Pezizomycotina</taxon>
        <taxon>Dothideomycetes</taxon>
        <taxon>Dothideomycetidae</taxon>
        <taxon>Mycosphaerellales</taxon>
        <taxon>Teratosphaeriaceae</taxon>
        <taxon>Meristemomyces</taxon>
    </lineage>
</organism>
<sequence length="233" mass="25109">MDATTPLSHRKTPNELRASVAATSDPNPATPTGAGKKRKKSWKLTADNDNTKRVKQTSPVVAPTGSEQIPTTQATAIGQRVFDAPEKIEYAIGGFIGGPPKRKEQRMRWTTENDDELLLHGLGRGMKPAEYEVIAASFPEKPTANAIEQRFVKLRRANKGQRAMSKNLGIVDVDAVNVEKGKSECEIPDVRDHLQVVKSGAGGEGLVMGVVGDEGDDGDDGLESGMEMPYEEG</sequence>
<feature type="compositionally biased region" description="Low complexity" evidence="1">
    <location>
        <begin position="223"/>
        <end position="233"/>
    </location>
</feature>
<dbReference type="AlphaFoldDB" id="A0AAN7TPZ0"/>
<proteinExistence type="predicted"/>